<keyword evidence="3" id="KW-0560">Oxidoreductase</keyword>
<dbReference type="InterPro" id="IPR050091">
    <property type="entry name" value="PKS_NRPS_Biosynth_Enz"/>
</dbReference>
<sequence length="534" mass="58406">MLAKHLSIAEIYTTARSQEKRDFLQRKYRIPAECIFNSRDTSFASAVLAATKGRGVQVMLNSLPSPLLQASLSILAPLGYLVKIGKKDIKNNSLVALEAFSRGISFVSLDIPSLLRHHRPVMHCVLGEISRLIKQQDVKPVHPITIYRMQDAQDAFRFMQTGGISGIRRSITHWLVAHSAKNLILLSRSAGDFDLEKNKDSSGALFVHKLRKIGYQVKPISCNIALPSSLTMALRACKDNGFLPVHGIIQGAMLLRDAIFKQMTLDDWHSGLQPKLYGTWNLHTEFSQRDSLDFFIMLSSVSGVVGIASQTNYAASGSYEDTMARWRQFQGLPGVSIDLGPISDIGYVSTSSKVTERLRKDGDFSMLNKDIVLRALNATVLHPLGARSQIIVSLNSSPGPQWDVNGRLQLGRDARFAPLQPRNKTSAPSGDSQSTSDSLSLQLAKASDRQEGAGLIGAAIASRLANIFMAPVGEIDLSKPPAHFGVDSLITVELRNMLVLQAMADISIFNILQIASFAALAGLVAEKSKYLQDV</sequence>
<dbReference type="Pfam" id="PF08659">
    <property type="entry name" value="KR"/>
    <property type="match status" value="1"/>
</dbReference>
<evidence type="ECO:0000256" key="2">
    <source>
        <dbReference type="ARBA" id="ARBA00022553"/>
    </source>
</evidence>
<dbReference type="OrthoDB" id="329835at2759"/>
<reference evidence="6 7" key="1">
    <citation type="submission" date="2020-05" db="EMBL/GenBank/DDBJ databases">
        <title>Identification and distribution of gene clusters putatively required for synthesis of sphingolipid metabolism inhibitors in phylogenetically diverse species of the filamentous fungus Fusarium.</title>
        <authorList>
            <person name="Kim H.-S."/>
            <person name="Busman M."/>
            <person name="Brown D.W."/>
            <person name="Divon H."/>
            <person name="Uhlig S."/>
            <person name="Proctor R.H."/>
        </authorList>
    </citation>
    <scope>NUCLEOTIDE SEQUENCE [LARGE SCALE GENOMIC DNA]</scope>
    <source>
        <strain evidence="6 7">NRRL 13617</strain>
    </source>
</reference>
<gene>
    <name evidence="6" type="ORF">FPHYL_2899</name>
</gene>
<dbReference type="InterPro" id="IPR057326">
    <property type="entry name" value="KR_dom"/>
</dbReference>
<dbReference type="GO" id="GO:0016491">
    <property type="term" value="F:oxidoreductase activity"/>
    <property type="evidence" value="ECO:0007669"/>
    <property type="project" value="UniProtKB-KW"/>
</dbReference>
<dbReference type="GO" id="GO:0044550">
    <property type="term" value="P:secondary metabolite biosynthetic process"/>
    <property type="evidence" value="ECO:0007669"/>
    <property type="project" value="TreeGrafter"/>
</dbReference>
<dbReference type="InterPro" id="IPR036291">
    <property type="entry name" value="NAD(P)-bd_dom_sf"/>
</dbReference>
<evidence type="ECO:0000313" key="6">
    <source>
        <dbReference type="EMBL" id="KAF5568208.1"/>
    </source>
</evidence>
<keyword evidence="7" id="KW-1185">Reference proteome</keyword>
<dbReference type="InterPro" id="IPR013968">
    <property type="entry name" value="PKS_KR"/>
</dbReference>
<keyword evidence="6" id="KW-0378">Hydrolase</keyword>
<organism evidence="6 7">
    <name type="scientific">Fusarium phyllophilum</name>
    <dbReference type="NCBI Taxonomy" id="47803"/>
    <lineage>
        <taxon>Eukaryota</taxon>
        <taxon>Fungi</taxon>
        <taxon>Dikarya</taxon>
        <taxon>Ascomycota</taxon>
        <taxon>Pezizomycotina</taxon>
        <taxon>Sordariomycetes</taxon>
        <taxon>Hypocreomycetidae</taxon>
        <taxon>Hypocreales</taxon>
        <taxon>Nectriaceae</taxon>
        <taxon>Fusarium</taxon>
        <taxon>Fusarium fujikuroi species complex</taxon>
    </lineage>
</organism>
<dbReference type="GO" id="GO:0006633">
    <property type="term" value="P:fatty acid biosynthetic process"/>
    <property type="evidence" value="ECO:0007669"/>
    <property type="project" value="TreeGrafter"/>
</dbReference>
<dbReference type="Gene3D" id="3.90.180.10">
    <property type="entry name" value="Medium-chain alcohol dehydrogenases, catalytic domain"/>
    <property type="match status" value="1"/>
</dbReference>
<name>A0A8H5NKM6_9HYPO</name>
<dbReference type="CDD" id="cd05195">
    <property type="entry name" value="enoyl_red"/>
    <property type="match status" value="1"/>
</dbReference>
<keyword evidence="2" id="KW-0597">Phosphoprotein</keyword>
<evidence type="ECO:0000256" key="4">
    <source>
        <dbReference type="SAM" id="MobiDB-lite"/>
    </source>
</evidence>
<feature type="domain" description="Carrier" evidence="5">
    <location>
        <begin position="451"/>
        <end position="528"/>
    </location>
</feature>
<dbReference type="Gene3D" id="3.40.50.720">
    <property type="entry name" value="NAD(P)-binding Rossmann-like Domain"/>
    <property type="match status" value="1"/>
</dbReference>
<evidence type="ECO:0000313" key="7">
    <source>
        <dbReference type="Proteomes" id="UP000582016"/>
    </source>
</evidence>
<evidence type="ECO:0000256" key="1">
    <source>
        <dbReference type="ARBA" id="ARBA00022450"/>
    </source>
</evidence>
<dbReference type="InterPro" id="IPR020806">
    <property type="entry name" value="PKS_PP-bd"/>
</dbReference>
<dbReference type="GO" id="GO:0004312">
    <property type="term" value="F:fatty acid synthase activity"/>
    <property type="evidence" value="ECO:0007669"/>
    <property type="project" value="TreeGrafter"/>
</dbReference>
<protein>
    <submittedName>
        <fullName evidence="6">Acyl transferase acyl hydrolase lysophospholipase</fullName>
    </submittedName>
</protein>
<dbReference type="SMART" id="SM00823">
    <property type="entry name" value="PKS_PP"/>
    <property type="match status" value="1"/>
</dbReference>
<dbReference type="InterPro" id="IPR036736">
    <property type="entry name" value="ACP-like_sf"/>
</dbReference>
<dbReference type="PANTHER" id="PTHR43775">
    <property type="entry name" value="FATTY ACID SYNTHASE"/>
    <property type="match status" value="1"/>
</dbReference>
<dbReference type="Pfam" id="PF00107">
    <property type="entry name" value="ADH_zinc_N"/>
    <property type="match status" value="1"/>
</dbReference>
<dbReference type="SMART" id="SM00829">
    <property type="entry name" value="PKS_ER"/>
    <property type="match status" value="1"/>
</dbReference>
<feature type="region of interest" description="Disordered" evidence="4">
    <location>
        <begin position="419"/>
        <end position="443"/>
    </location>
</feature>
<dbReference type="InterPro" id="IPR006162">
    <property type="entry name" value="Ppantetheine_attach_site"/>
</dbReference>
<dbReference type="GO" id="GO:0031177">
    <property type="term" value="F:phosphopantetheine binding"/>
    <property type="evidence" value="ECO:0007669"/>
    <property type="project" value="InterPro"/>
</dbReference>
<dbReference type="InterPro" id="IPR020843">
    <property type="entry name" value="ER"/>
</dbReference>
<evidence type="ECO:0000256" key="3">
    <source>
        <dbReference type="ARBA" id="ARBA00023002"/>
    </source>
</evidence>
<feature type="compositionally biased region" description="Low complexity" evidence="4">
    <location>
        <begin position="425"/>
        <end position="443"/>
    </location>
</feature>
<dbReference type="PROSITE" id="PS00012">
    <property type="entry name" value="PHOSPHOPANTETHEINE"/>
    <property type="match status" value="1"/>
</dbReference>
<keyword evidence="1" id="KW-0596">Phosphopantetheine</keyword>
<evidence type="ECO:0000259" key="5">
    <source>
        <dbReference type="PROSITE" id="PS50075"/>
    </source>
</evidence>
<dbReference type="SUPFAM" id="SSF47336">
    <property type="entry name" value="ACP-like"/>
    <property type="match status" value="1"/>
</dbReference>
<keyword evidence="6" id="KW-0808">Transferase</keyword>
<dbReference type="AlphaFoldDB" id="A0A8H5NKM6"/>
<dbReference type="Gene3D" id="1.10.1200.10">
    <property type="entry name" value="ACP-like"/>
    <property type="match status" value="1"/>
</dbReference>
<dbReference type="InterPro" id="IPR013149">
    <property type="entry name" value="ADH-like_C"/>
</dbReference>
<dbReference type="InterPro" id="IPR009081">
    <property type="entry name" value="PP-bd_ACP"/>
</dbReference>
<comment type="caution">
    <text evidence="6">The sequence shown here is derived from an EMBL/GenBank/DDBJ whole genome shotgun (WGS) entry which is preliminary data.</text>
</comment>
<dbReference type="GO" id="GO:0016787">
    <property type="term" value="F:hydrolase activity"/>
    <property type="evidence" value="ECO:0007669"/>
    <property type="project" value="UniProtKB-KW"/>
</dbReference>
<proteinExistence type="predicted"/>
<dbReference type="EMBL" id="JAAOAQ010000088">
    <property type="protein sequence ID" value="KAF5568208.1"/>
    <property type="molecule type" value="Genomic_DNA"/>
</dbReference>
<accession>A0A8H5NKM6</accession>
<dbReference type="PROSITE" id="PS50075">
    <property type="entry name" value="CARRIER"/>
    <property type="match status" value="1"/>
</dbReference>
<dbReference type="SUPFAM" id="SSF51735">
    <property type="entry name" value="NAD(P)-binding Rossmann-fold domains"/>
    <property type="match status" value="2"/>
</dbReference>
<dbReference type="SMART" id="SM00822">
    <property type="entry name" value="PKS_KR"/>
    <property type="match status" value="1"/>
</dbReference>
<dbReference type="Proteomes" id="UP000582016">
    <property type="component" value="Unassembled WGS sequence"/>
</dbReference>
<dbReference type="PANTHER" id="PTHR43775:SF29">
    <property type="entry name" value="ASPERFURANONE POLYKETIDE SYNTHASE AFOG-RELATED"/>
    <property type="match status" value="1"/>
</dbReference>